<dbReference type="GO" id="GO:0008909">
    <property type="term" value="F:isochorismate synthase activity"/>
    <property type="evidence" value="ECO:0007669"/>
    <property type="project" value="InterPro"/>
</dbReference>
<accession>A0A0K9PPK7</accession>
<evidence type="ECO:0000313" key="2">
    <source>
        <dbReference type="EMBL" id="KMZ70155.1"/>
    </source>
</evidence>
<gene>
    <name evidence="2" type="ORF">ZOSMA_1G01280</name>
</gene>
<keyword evidence="3" id="KW-1185">Reference proteome</keyword>
<dbReference type="STRING" id="29655.A0A0K9PPK7"/>
<feature type="domain" description="Chorismate-utilising enzyme C-terminal" evidence="1">
    <location>
        <begin position="241"/>
        <end position="350"/>
    </location>
</feature>
<protein>
    <submittedName>
        <fullName evidence="2">Putative Isochorismate synthase</fullName>
    </submittedName>
</protein>
<dbReference type="PANTHER" id="PTHR47253:SF4">
    <property type="entry name" value="ISOCHORISMATE SYNTHASE 2, CHLOROPLASTIC"/>
    <property type="match status" value="1"/>
</dbReference>
<comment type="caution">
    <text evidence="2">The sequence shown here is derived from an EMBL/GenBank/DDBJ whole genome shotgun (WGS) entry which is preliminary data.</text>
</comment>
<dbReference type="InterPro" id="IPR044250">
    <property type="entry name" value="MenF-like"/>
</dbReference>
<dbReference type="EMBL" id="LFYR01000729">
    <property type="protein sequence ID" value="KMZ70155.1"/>
    <property type="molecule type" value="Genomic_DNA"/>
</dbReference>
<dbReference type="PANTHER" id="PTHR47253">
    <property type="match status" value="1"/>
</dbReference>
<dbReference type="OrthoDB" id="8119704at2759"/>
<name>A0A0K9PPK7_ZOSMR</name>
<dbReference type="Proteomes" id="UP000036987">
    <property type="component" value="Unassembled WGS sequence"/>
</dbReference>
<dbReference type="Gene3D" id="3.60.120.10">
    <property type="entry name" value="Anthranilate synthase"/>
    <property type="match status" value="1"/>
</dbReference>
<dbReference type="SUPFAM" id="SSF56322">
    <property type="entry name" value="ADC synthase"/>
    <property type="match status" value="1"/>
</dbReference>
<dbReference type="AlphaFoldDB" id="A0A0K9PPK7"/>
<sequence>MVTTMTNLALQLTTLDFTFRHVRIRRPRNPSKQRSHERFCWRCKNFCMNGCGGGVEPVEICSTRMLLSVSTLEEAVPQLHSAIAALDANPPAASSGVIRLEVPIRGREDALGWLREQKKATVMSRIFFSGREEERNLGDEGLERKIVSVAGVGCAVYFRGNDPFSFGDWKSIKRFLSKNNPFIRAYGAIRFDATRDISPEWKDFGSFYFIVPQISPFCAMSQNDLPLATIISHNDIPNRISWDAVVEKALQIIWGKSYECVKVVLARRSRMVTNTDMDPLIVLARLSVESQNAYQFCIQPSDAFAFIGNTPEKLFHRKYLHVSSEALAGTRRRGVSKDEDLQIENDLLQRPCFVTYHLTNLLQSQG</sequence>
<proteinExistence type="predicted"/>
<evidence type="ECO:0000313" key="3">
    <source>
        <dbReference type="Proteomes" id="UP000036987"/>
    </source>
</evidence>
<dbReference type="InterPro" id="IPR005801">
    <property type="entry name" value="ADC_synthase"/>
</dbReference>
<evidence type="ECO:0000259" key="1">
    <source>
        <dbReference type="Pfam" id="PF00425"/>
    </source>
</evidence>
<dbReference type="Pfam" id="PF00425">
    <property type="entry name" value="Chorismate_bind"/>
    <property type="match status" value="1"/>
</dbReference>
<organism evidence="2 3">
    <name type="scientific">Zostera marina</name>
    <name type="common">Eelgrass</name>
    <dbReference type="NCBI Taxonomy" id="29655"/>
    <lineage>
        <taxon>Eukaryota</taxon>
        <taxon>Viridiplantae</taxon>
        <taxon>Streptophyta</taxon>
        <taxon>Embryophyta</taxon>
        <taxon>Tracheophyta</taxon>
        <taxon>Spermatophyta</taxon>
        <taxon>Magnoliopsida</taxon>
        <taxon>Liliopsida</taxon>
        <taxon>Zosteraceae</taxon>
        <taxon>Zostera</taxon>
    </lineage>
</organism>
<reference evidence="3" key="1">
    <citation type="journal article" date="2016" name="Nature">
        <title>The genome of the seagrass Zostera marina reveals angiosperm adaptation to the sea.</title>
        <authorList>
            <person name="Olsen J.L."/>
            <person name="Rouze P."/>
            <person name="Verhelst B."/>
            <person name="Lin Y.-C."/>
            <person name="Bayer T."/>
            <person name="Collen J."/>
            <person name="Dattolo E."/>
            <person name="De Paoli E."/>
            <person name="Dittami S."/>
            <person name="Maumus F."/>
            <person name="Michel G."/>
            <person name="Kersting A."/>
            <person name="Lauritano C."/>
            <person name="Lohaus R."/>
            <person name="Toepel M."/>
            <person name="Tonon T."/>
            <person name="Vanneste K."/>
            <person name="Amirebrahimi M."/>
            <person name="Brakel J."/>
            <person name="Bostroem C."/>
            <person name="Chovatia M."/>
            <person name="Grimwood J."/>
            <person name="Jenkins J.W."/>
            <person name="Jueterbock A."/>
            <person name="Mraz A."/>
            <person name="Stam W.T."/>
            <person name="Tice H."/>
            <person name="Bornberg-Bauer E."/>
            <person name="Green P.J."/>
            <person name="Pearson G.A."/>
            <person name="Procaccini G."/>
            <person name="Duarte C.M."/>
            <person name="Schmutz J."/>
            <person name="Reusch T.B.H."/>
            <person name="Van de Peer Y."/>
        </authorList>
    </citation>
    <scope>NUCLEOTIDE SEQUENCE [LARGE SCALE GENOMIC DNA]</scope>
    <source>
        <strain evidence="3">cv. Finnish</strain>
    </source>
</reference>
<dbReference type="OMA" id="SHERFCW"/>
<dbReference type="InterPro" id="IPR015890">
    <property type="entry name" value="Chorismate_C"/>
</dbReference>